<dbReference type="EMBL" id="JADYXP020000008">
    <property type="protein sequence ID" value="KAL0117959.1"/>
    <property type="molecule type" value="Genomic_DNA"/>
</dbReference>
<gene>
    <name evidence="2" type="ORF">PUN28_008971</name>
</gene>
<sequence>MELSLRETQSEIAFAFLWTLTKRITGTVSERNKRNSLRTTCEKRRDFPSHSSSHVRASQVLADARQIVIRLIVRKIIGKTFQVSRSRA</sequence>
<keyword evidence="3" id="KW-1185">Reference proteome</keyword>
<comment type="caution">
    <text evidence="2">The sequence shown here is derived from an EMBL/GenBank/DDBJ whole genome shotgun (WGS) entry which is preliminary data.</text>
</comment>
<name>A0AAW2FT90_9HYME</name>
<dbReference type="Proteomes" id="UP001430953">
    <property type="component" value="Unassembled WGS sequence"/>
</dbReference>
<dbReference type="AlphaFoldDB" id="A0AAW2FT90"/>
<proteinExistence type="predicted"/>
<reference evidence="2 3" key="1">
    <citation type="submission" date="2023-03" db="EMBL/GenBank/DDBJ databases">
        <title>High recombination rates correlate with genetic variation in Cardiocondyla obscurior ants.</title>
        <authorList>
            <person name="Errbii M."/>
        </authorList>
    </citation>
    <scope>NUCLEOTIDE SEQUENCE [LARGE SCALE GENOMIC DNA]</scope>
    <source>
        <strain evidence="2">Alpha-2009</strain>
        <tissue evidence="2">Whole body</tissue>
    </source>
</reference>
<evidence type="ECO:0000256" key="1">
    <source>
        <dbReference type="SAM" id="MobiDB-lite"/>
    </source>
</evidence>
<protein>
    <submittedName>
        <fullName evidence="2">Uncharacterized protein</fullName>
    </submittedName>
</protein>
<feature type="region of interest" description="Disordered" evidence="1">
    <location>
        <begin position="31"/>
        <end position="53"/>
    </location>
</feature>
<accession>A0AAW2FT90</accession>
<evidence type="ECO:0000313" key="2">
    <source>
        <dbReference type="EMBL" id="KAL0117959.1"/>
    </source>
</evidence>
<evidence type="ECO:0000313" key="3">
    <source>
        <dbReference type="Proteomes" id="UP001430953"/>
    </source>
</evidence>
<organism evidence="2 3">
    <name type="scientific">Cardiocondyla obscurior</name>
    <dbReference type="NCBI Taxonomy" id="286306"/>
    <lineage>
        <taxon>Eukaryota</taxon>
        <taxon>Metazoa</taxon>
        <taxon>Ecdysozoa</taxon>
        <taxon>Arthropoda</taxon>
        <taxon>Hexapoda</taxon>
        <taxon>Insecta</taxon>
        <taxon>Pterygota</taxon>
        <taxon>Neoptera</taxon>
        <taxon>Endopterygota</taxon>
        <taxon>Hymenoptera</taxon>
        <taxon>Apocrita</taxon>
        <taxon>Aculeata</taxon>
        <taxon>Formicoidea</taxon>
        <taxon>Formicidae</taxon>
        <taxon>Myrmicinae</taxon>
        <taxon>Cardiocondyla</taxon>
    </lineage>
</organism>